<dbReference type="InterPro" id="IPR027417">
    <property type="entry name" value="P-loop_NTPase"/>
</dbReference>
<evidence type="ECO:0000256" key="7">
    <source>
        <dbReference type="ARBA" id="ARBA00022840"/>
    </source>
</evidence>
<sequence length="183" mass="19644">MSEEKTAASTVPQQIIVMGVSGVGKTTVAHGIAEATGWQIAEGDEFHPEANVAKMAAGIPLNDGDRWPWLRTIADWMDTQIAAGKPSVITCSALRHAYRDLLRENRPEVVFLHLTADATLVEDRINGRSGHFMPASLLPTQYATLEPLGPDEPGVVVSVEGDVPQVVARAMAALNLPLEERSA</sequence>
<organism evidence="10 11">
    <name type="scientific">Nocardioides yefusunii</name>
    <dbReference type="NCBI Taxonomy" id="2500546"/>
    <lineage>
        <taxon>Bacteria</taxon>
        <taxon>Bacillati</taxon>
        <taxon>Actinomycetota</taxon>
        <taxon>Actinomycetes</taxon>
        <taxon>Propionibacteriales</taxon>
        <taxon>Nocardioidaceae</taxon>
        <taxon>Nocardioides</taxon>
    </lineage>
</organism>
<evidence type="ECO:0000313" key="11">
    <source>
        <dbReference type="Proteomes" id="UP001596098"/>
    </source>
</evidence>
<dbReference type="Gene3D" id="3.40.50.300">
    <property type="entry name" value="P-loop containing nucleotide triphosphate hydrolases"/>
    <property type="match status" value="1"/>
</dbReference>
<protein>
    <recommendedName>
        <fullName evidence="3 9">Gluconokinase</fullName>
        <ecNumber evidence="3 9">2.7.1.12</ecNumber>
    </recommendedName>
</protein>
<evidence type="ECO:0000256" key="8">
    <source>
        <dbReference type="ARBA" id="ARBA00048090"/>
    </source>
</evidence>
<dbReference type="Pfam" id="PF13671">
    <property type="entry name" value="AAA_33"/>
    <property type="match status" value="1"/>
</dbReference>
<name>A0ABW1QT99_9ACTN</name>
<evidence type="ECO:0000256" key="5">
    <source>
        <dbReference type="ARBA" id="ARBA00022741"/>
    </source>
</evidence>
<dbReference type="Proteomes" id="UP001596098">
    <property type="component" value="Unassembled WGS sequence"/>
</dbReference>
<reference evidence="11" key="1">
    <citation type="journal article" date="2019" name="Int. J. Syst. Evol. Microbiol.">
        <title>The Global Catalogue of Microorganisms (GCM) 10K type strain sequencing project: providing services to taxonomists for standard genome sequencing and annotation.</title>
        <authorList>
            <consortium name="The Broad Institute Genomics Platform"/>
            <consortium name="The Broad Institute Genome Sequencing Center for Infectious Disease"/>
            <person name="Wu L."/>
            <person name="Ma J."/>
        </authorList>
    </citation>
    <scope>NUCLEOTIDE SEQUENCE [LARGE SCALE GENOMIC DNA]</scope>
    <source>
        <strain evidence="11">DFY28</strain>
    </source>
</reference>
<comment type="catalytic activity">
    <reaction evidence="8 9">
        <text>D-gluconate + ATP = 6-phospho-D-gluconate + ADP + H(+)</text>
        <dbReference type="Rhea" id="RHEA:19433"/>
        <dbReference type="ChEBI" id="CHEBI:15378"/>
        <dbReference type="ChEBI" id="CHEBI:18391"/>
        <dbReference type="ChEBI" id="CHEBI:30616"/>
        <dbReference type="ChEBI" id="CHEBI:58759"/>
        <dbReference type="ChEBI" id="CHEBI:456216"/>
        <dbReference type="EC" id="2.7.1.12"/>
    </reaction>
</comment>
<keyword evidence="4 9" id="KW-0808">Transferase</keyword>
<dbReference type="NCBIfam" id="TIGR01313">
    <property type="entry name" value="therm_gnt_kin"/>
    <property type="match status" value="1"/>
</dbReference>
<keyword evidence="6 9" id="KW-0418">Kinase</keyword>
<accession>A0ABW1QT99</accession>
<evidence type="ECO:0000256" key="2">
    <source>
        <dbReference type="ARBA" id="ARBA00008420"/>
    </source>
</evidence>
<dbReference type="RefSeq" id="WP_239022247.1">
    <property type="nucleotide sequence ID" value="NZ_CP034929.1"/>
</dbReference>
<dbReference type="EC" id="2.7.1.12" evidence="3 9"/>
<comment type="caution">
    <text evidence="10">The sequence shown here is derived from an EMBL/GenBank/DDBJ whole genome shotgun (WGS) entry which is preliminary data.</text>
</comment>
<comment type="pathway">
    <text evidence="1">Carbohydrate acid metabolism.</text>
</comment>
<dbReference type="InterPro" id="IPR006001">
    <property type="entry name" value="Therm_gnt_kin"/>
</dbReference>
<dbReference type="PANTHER" id="PTHR43442:SF3">
    <property type="entry name" value="GLUCONOKINASE-RELATED"/>
    <property type="match status" value="1"/>
</dbReference>
<proteinExistence type="inferred from homology"/>
<keyword evidence="11" id="KW-1185">Reference proteome</keyword>
<dbReference type="EMBL" id="JBHSQI010000001">
    <property type="protein sequence ID" value="MFC6152082.1"/>
    <property type="molecule type" value="Genomic_DNA"/>
</dbReference>
<keyword evidence="7 9" id="KW-0067">ATP-binding</keyword>
<evidence type="ECO:0000313" key="10">
    <source>
        <dbReference type="EMBL" id="MFC6152082.1"/>
    </source>
</evidence>
<keyword evidence="5 9" id="KW-0547">Nucleotide-binding</keyword>
<evidence type="ECO:0000256" key="1">
    <source>
        <dbReference type="ARBA" id="ARBA00004761"/>
    </source>
</evidence>
<dbReference type="SUPFAM" id="SSF52540">
    <property type="entry name" value="P-loop containing nucleoside triphosphate hydrolases"/>
    <property type="match status" value="1"/>
</dbReference>
<gene>
    <name evidence="10" type="ORF">ACFPWU_00160</name>
</gene>
<evidence type="ECO:0000256" key="6">
    <source>
        <dbReference type="ARBA" id="ARBA00022777"/>
    </source>
</evidence>
<evidence type="ECO:0000256" key="9">
    <source>
        <dbReference type="RuleBase" id="RU363066"/>
    </source>
</evidence>
<dbReference type="PANTHER" id="PTHR43442">
    <property type="entry name" value="GLUCONOKINASE-RELATED"/>
    <property type="match status" value="1"/>
</dbReference>
<comment type="similarity">
    <text evidence="2 9">Belongs to the gluconokinase GntK/GntV family.</text>
</comment>
<evidence type="ECO:0000256" key="3">
    <source>
        <dbReference type="ARBA" id="ARBA00012054"/>
    </source>
</evidence>
<evidence type="ECO:0000256" key="4">
    <source>
        <dbReference type="ARBA" id="ARBA00022679"/>
    </source>
</evidence>
<dbReference type="CDD" id="cd02021">
    <property type="entry name" value="GntK"/>
    <property type="match status" value="1"/>
</dbReference>